<dbReference type="PANTHER" id="PTHR28097">
    <property type="entry name" value="PHEROMONE A FACTOR RECEPTOR"/>
    <property type="match status" value="1"/>
</dbReference>
<evidence type="ECO:0000256" key="3">
    <source>
        <dbReference type="ARBA" id="ARBA00022507"/>
    </source>
</evidence>
<protein>
    <recommendedName>
        <fullName evidence="13">Pheromone a factor receptor</fullName>
    </recommendedName>
</protein>
<feature type="transmembrane region" description="Helical" evidence="10">
    <location>
        <begin position="82"/>
        <end position="104"/>
    </location>
</feature>
<comment type="similarity">
    <text evidence="2">Belongs to the G-protein coupled receptor 4 family.</text>
</comment>
<reference evidence="11 12" key="1">
    <citation type="journal article" date="2023" name="IMA Fungus">
        <title>Comparative genomic study of the Penicillium genus elucidates a diverse pangenome and 15 lateral gene transfer events.</title>
        <authorList>
            <person name="Petersen C."/>
            <person name="Sorensen T."/>
            <person name="Nielsen M.R."/>
            <person name="Sondergaard T.E."/>
            <person name="Sorensen J.L."/>
            <person name="Fitzpatrick D.A."/>
            <person name="Frisvad J.C."/>
            <person name="Nielsen K.L."/>
        </authorList>
    </citation>
    <scope>NUCLEOTIDE SEQUENCE [LARGE SCALE GENOMIC DNA]</scope>
    <source>
        <strain evidence="11 12">IBT 35679</strain>
    </source>
</reference>
<dbReference type="EMBL" id="JAQIZZ010000008">
    <property type="protein sequence ID" value="KAJ5524226.1"/>
    <property type="molecule type" value="Genomic_DNA"/>
</dbReference>
<accession>A0AAD6G8N6</accession>
<evidence type="ECO:0000256" key="4">
    <source>
        <dbReference type="ARBA" id="ARBA00022692"/>
    </source>
</evidence>
<evidence type="ECO:0000256" key="8">
    <source>
        <dbReference type="ARBA" id="ARBA00023170"/>
    </source>
</evidence>
<feature type="transmembrane region" description="Helical" evidence="10">
    <location>
        <begin position="172"/>
        <end position="195"/>
    </location>
</feature>
<feature type="transmembrane region" description="Helical" evidence="10">
    <location>
        <begin position="124"/>
        <end position="144"/>
    </location>
</feature>
<dbReference type="InterPro" id="IPR001499">
    <property type="entry name" value="GPCR_STE3"/>
</dbReference>
<dbReference type="CDD" id="cd14966">
    <property type="entry name" value="7tmD_STE3"/>
    <property type="match status" value="1"/>
</dbReference>
<evidence type="ECO:0000256" key="2">
    <source>
        <dbReference type="ARBA" id="ARBA00011085"/>
    </source>
</evidence>
<evidence type="ECO:0000313" key="11">
    <source>
        <dbReference type="EMBL" id="KAJ5524226.1"/>
    </source>
</evidence>
<dbReference type="PANTHER" id="PTHR28097:SF1">
    <property type="entry name" value="PHEROMONE A FACTOR RECEPTOR"/>
    <property type="match status" value="1"/>
</dbReference>
<comment type="caution">
    <text evidence="11">The sequence shown here is derived from an EMBL/GenBank/DDBJ whole genome shotgun (WGS) entry which is preliminary data.</text>
</comment>
<dbReference type="GO" id="GO:0005886">
    <property type="term" value="C:plasma membrane"/>
    <property type="evidence" value="ECO:0007669"/>
    <property type="project" value="TreeGrafter"/>
</dbReference>
<dbReference type="Proteomes" id="UP001220324">
    <property type="component" value="Unassembled WGS sequence"/>
</dbReference>
<evidence type="ECO:0000256" key="7">
    <source>
        <dbReference type="ARBA" id="ARBA00023136"/>
    </source>
</evidence>
<evidence type="ECO:0000256" key="6">
    <source>
        <dbReference type="ARBA" id="ARBA00023040"/>
    </source>
</evidence>
<sequence length="457" mass="52201">MTTDTKLYPMAVVIPVLSFISILLCLPPLALHAKNRNFPAAALICWAILLSVFNIINAILWPTDDISSWWDGTGLCDIEVKVMVASYVAVPAALTCIFRGLAAVLDTSRAVLVPSKTQRWRNRLVELVLCIFVPIMAMVTHYIYQKDRYLLYAISGCVNNYDESWPSFVLAWMWPPILCLISAYYCCLVLIRLHRYRSDFEVILRSSNSNMSKSRFLRLFFVAFTMLVIILPVQAYVVYYDLSLSLPWHAYSWSRVHHASWKQIIKVPTNGKVFFDRWTPIAIGIIIFIFCGFGRDAIRVYRMVLWRLGFGYCFPGVSRPLDSHATIQPPQASNSTTLVDSPRLQKKSLFKWRKNAYNDIEKGPRQSSRVNSIVHVRNVPWYRAPWALFNHRFARDRDQIVLLNDITGPELTVCTNAWAGTSASRPSSEFSGINTSPTPVDSIHIKHVISQQSEIQL</sequence>
<keyword evidence="3" id="KW-0589">Pheromone response</keyword>
<evidence type="ECO:0000256" key="9">
    <source>
        <dbReference type="ARBA" id="ARBA00023224"/>
    </source>
</evidence>
<proteinExistence type="inferred from homology"/>
<feature type="transmembrane region" description="Helical" evidence="10">
    <location>
        <begin position="6"/>
        <end position="26"/>
    </location>
</feature>
<dbReference type="PRINTS" id="PR00899">
    <property type="entry name" value="GPCRSTE3"/>
</dbReference>
<keyword evidence="4 10" id="KW-0812">Transmembrane</keyword>
<feature type="transmembrane region" description="Helical" evidence="10">
    <location>
        <begin position="216"/>
        <end position="239"/>
    </location>
</feature>
<keyword evidence="7 10" id="KW-0472">Membrane</keyword>
<evidence type="ECO:0000313" key="12">
    <source>
        <dbReference type="Proteomes" id="UP001220324"/>
    </source>
</evidence>
<dbReference type="AlphaFoldDB" id="A0AAD6G8N6"/>
<evidence type="ECO:0000256" key="10">
    <source>
        <dbReference type="SAM" id="Phobius"/>
    </source>
</evidence>
<evidence type="ECO:0000256" key="1">
    <source>
        <dbReference type="ARBA" id="ARBA00004141"/>
    </source>
</evidence>
<keyword evidence="6" id="KW-0297">G-protein coupled receptor</keyword>
<feature type="transmembrane region" description="Helical" evidence="10">
    <location>
        <begin position="278"/>
        <end position="298"/>
    </location>
</feature>
<dbReference type="GO" id="GO:0004932">
    <property type="term" value="F:mating-type factor pheromone receptor activity"/>
    <property type="evidence" value="ECO:0007669"/>
    <property type="project" value="InterPro"/>
</dbReference>
<keyword evidence="9" id="KW-0807">Transducer</keyword>
<feature type="transmembrane region" description="Helical" evidence="10">
    <location>
        <begin position="38"/>
        <end position="62"/>
    </location>
</feature>
<gene>
    <name evidence="11" type="ORF">N7494_010876</name>
</gene>
<keyword evidence="5 10" id="KW-1133">Transmembrane helix</keyword>
<name>A0AAD6G8N6_9EURO</name>
<evidence type="ECO:0008006" key="13">
    <source>
        <dbReference type="Google" id="ProtNLM"/>
    </source>
</evidence>
<comment type="subcellular location">
    <subcellularLocation>
        <location evidence="1">Membrane</location>
        <topology evidence="1">Multi-pass membrane protein</topology>
    </subcellularLocation>
</comment>
<organism evidence="11 12">
    <name type="scientific">Penicillium frequentans</name>
    <dbReference type="NCBI Taxonomy" id="3151616"/>
    <lineage>
        <taxon>Eukaryota</taxon>
        <taxon>Fungi</taxon>
        <taxon>Dikarya</taxon>
        <taxon>Ascomycota</taxon>
        <taxon>Pezizomycotina</taxon>
        <taxon>Eurotiomycetes</taxon>
        <taxon>Eurotiomycetidae</taxon>
        <taxon>Eurotiales</taxon>
        <taxon>Aspergillaceae</taxon>
        <taxon>Penicillium</taxon>
    </lineage>
</organism>
<evidence type="ECO:0000256" key="5">
    <source>
        <dbReference type="ARBA" id="ARBA00022989"/>
    </source>
</evidence>
<dbReference type="Pfam" id="PF02076">
    <property type="entry name" value="STE3"/>
    <property type="match status" value="1"/>
</dbReference>
<keyword evidence="8" id="KW-0675">Receptor</keyword>
<keyword evidence="12" id="KW-1185">Reference proteome</keyword>
<dbReference type="GO" id="GO:0000750">
    <property type="term" value="P:pheromone-dependent signal transduction involved in conjugation with cellular fusion"/>
    <property type="evidence" value="ECO:0007669"/>
    <property type="project" value="TreeGrafter"/>
</dbReference>